<proteinExistence type="predicted"/>
<dbReference type="STRING" id="1300222.I532_00880"/>
<feature type="transmembrane region" description="Helical" evidence="6">
    <location>
        <begin position="6"/>
        <end position="27"/>
    </location>
</feature>
<evidence type="ECO:0000256" key="2">
    <source>
        <dbReference type="ARBA" id="ARBA00022475"/>
    </source>
</evidence>
<keyword evidence="4 6" id="KW-1133">Transmembrane helix</keyword>
<feature type="transmembrane region" description="Helical" evidence="6">
    <location>
        <begin position="155"/>
        <end position="173"/>
    </location>
</feature>
<dbReference type="InterPro" id="IPR001851">
    <property type="entry name" value="ABC_transp_permease"/>
</dbReference>
<keyword evidence="2" id="KW-1003">Cell membrane</keyword>
<feature type="transmembrane region" description="Helical" evidence="6">
    <location>
        <begin position="284"/>
        <end position="302"/>
    </location>
</feature>
<dbReference type="Proteomes" id="UP000012081">
    <property type="component" value="Unassembled WGS sequence"/>
</dbReference>
<dbReference type="CDD" id="cd06580">
    <property type="entry name" value="TM_PBP1_transp_TpRbsC_like"/>
    <property type="match status" value="1"/>
</dbReference>
<keyword evidence="3 6" id="KW-0812">Transmembrane</keyword>
<evidence type="ECO:0000256" key="3">
    <source>
        <dbReference type="ARBA" id="ARBA00022692"/>
    </source>
</evidence>
<evidence type="ECO:0000256" key="6">
    <source>
        <dbReference type="SAM" id="Phobius"/>
    </source>
</evidence>
<comment type="subcellular location">
    <subcellularLocation>
        <location evidence="1">Cell membrane</location>
        <topology evidence="1">Multi-pass membrane protein</topology>
    </subcellularLocation>
</comment>
<sequence length="319" mass="33527">MDWGVIIGNLIHDTIVFSTALIFAALGGMYSERSGVVNIALEGMMVIGAFTGAVFTFFAQDSFGSLAPWIGLVGACIAGALFATPHAVASITFKADQVVSGVALNFLATGLSVYLTKIIFNGAGQTTTLQQVFSKWHIPVLSDIPILGHAIFEGYPTSYIAFALVALSWYLLFKTSFGLRLRAVGEHPRAADTVGINVKRMRYTAVMISGALAAMGGATIALTTTSNFSHNTVSGQGFIALAALIFGKWHPAGAMGAALFFGVAQAIKSLVQIFGLTKYVPTEVIFMLPYILTILVLAGVVGRSSAPAALGKVYDTGSR</sequence>
<dbReference type="PANTHER" id="PTHR43370:SF1">
    <property type="entry name" value="GUANOSINE ABC TRANSPORTER PERMEASE PROTEIN NUPQ"/>
    <property type="match status" value="1"/>
</dbReference>
<feature type="transmembrane region" description="Helical" evidence="6">
    <location>
        <begin position="66"/>
        <end position="89"/>
    </location>
</feature>
<reference evidence="7 8" key="1">
    <citation type="submission" date="2013-03" db="EMBL/GenBank/DDBJ databases">
        <title>Assembly of a new bacterial strain Brevibacillus borstelensis AK1.</title>
        <authorList>
            <person name="Rajan I."/>
            <person name="PoliReddy D."/>
            <person name="Sugumar T."/>
            <person name="Rathinam K."/>
            <person name="Alqarawi S."/>
            <person name="Khalil A.B."/>
            <person name="Sivakumar N."/>
        </authorList>
    </citation>
    <scope>NUCLEOTIDE SEQUENCE [LARGE SCALE GENOMIC DNA]</scope>
    <source>
        <strain evidence="7 8">AK1</strain>
    </source>
</reference>
<protein>
    <submittedName>
        <fullName evidence="7">ABC transporter permease</fullName>
    </submittedName>
</protein>
<accession>M8E4C9</accession>
<dbReference type="GO" id="GO:0005886">
    <property type="term" value="C:plasma membrane"/>
    <property type="evidence" value="ECO:0007669"/>
    <property type="project" value="UniProtKB-SubCell"/>
</dbReference>
<comment type="caution">
    <text evidence="7">The sequence shown here is derived from an EMBL/GenBank/DDBJ whole genome shotgun (WGS) entry which is preliminary data.</text>
</comment>
<gene>
    <name evidence="7" type="ORF">I532_00880</name>
</gene>
<evidence type="ECO:0000256" key="1">
    <source>
        <dbReference type="ARBA" id="ARBA00004651"/>
    </source>
</evidence>
<evidence type="ECO:0000256" key="4">
    <source>
        <dbReference type="ARBA" id="ARBA00022989"/>
    </source>
</evidence>
<dbReference type="OrthoDB" id="9792579at2"/>
<dbReference type="RefSeq" id="WP_003385802.1">
    <property type="nucleotide sequence ID" value="NZ_APBN01000001.1"/>
</dbReference>
<dbReference type="Pfam" id="PF02653">
    <property type="entry name" value="BPD_transp_2"/>
    <property type="match status" value="1"/>
</dbReference>
<feature type="transmembrane region" description="Helical" evidence="6">
    <location>
        <begin position="39"/>
        <end position="60"/>
    </location>
</feature>
<evidence type="ECO:0000256" key="5">
    <source>
        <dbReference type="ARBA" id="ARBA00023136"/>
    </source>
</evidence>
<feature type="transmembrane region" description="Helical" evidence="6">
    <location>
        <begin position="203"/>
        <end position="222"/>
    </location>
</feature>
<name>M8E4C9_9BACL</name>
<dbReference type="EMBL" id="APBN01000001">
    <property type="protein sequence ID" value="EMT54116.1"/>
    <property type="molecule type" value="Genomic_DNA"/>
</dbReference>
<evidence type="ECO:0000313" key="8">
    <source>
        <dbReference type="Proteomes" id="UP000012081"/>
    </source>
</evidence>
<organism evidence="7 8">
    <name type="scientific">Brevibacillus borstelensis AK1</name>
    <dbReference type="NCBI Taxonomy" id="1300222"/>
    <lineage>
        <taxon>Bacteria</taxon>
        <taxon>Bacillati</taxon>
        <taxon>Bacillota</taxon>
        <taxon>Bacilli</taxon>
        <taxon>Bacillales</taxon>
        <taxon>Paenibacillaceae</taxon>
        <taxon>Brevibacillus</taxon>
    </lineage>
</organism>
<evidence type="ECO:0000313" key="7">
    <source>
        <dbReference type="EMBL" id="EMT54116.1"/>
    </source>
</evidence>
<dbReference type="GO" id="GO:0022857">
    <property type="term" value="F:transmembrane transporter activity"/>
    <property type="evidence" value="ECO:0007669"/>
    <property type="project" value="InterPro"/>
</dbReference>
<dbReference type="AlphaFoldDB" id="M8E4C9"/>
<keyword evidence="5 6" id="KW-0472">Membrane</keyword>
<dbReference type="PANTHER" id="PTHR43370">
    <property type="entry name" value="SUGAR ABC TRANSPORTER INTEGRAL MEMBRANE PROTEIN-RELATED"/>
    <property type="match status" value="1"/>
</dbReference>
<keyword evidence="8" id="KW-1185">Reference proteome</keyword>
<dbReference type="PATRIC" id="fig|1300222.3.peg.188"/>
<feature type="transmembrane region" description="Helical" evidence="6">
    <location>
        <begin position="101"/>
        <end position="120"/>
    </location>
</feature>